<accession>A0ABP3CCQ6</accession>
<feature type="transmembrane region" description="Helical" evidence="1">
    <location>
        <begin position="23"/>
        <end position="47"/>
    </location>
</feature>
<reference evidence="2 3" key="1">
    <citation type="submission" date="2024-01" db="EMBL/GenBank/DDBJ databases">
        <title>Characterization of antibiotic resistant novel bacterial strains and their environmental applications.</title>
        <authorList>
            <person name="Manzoor S."/>
            <person name="Abbas S."/>
            <person name="Arshad M."/>
            <person name="Ahmed I."/>
        </authorList>
    </citation>
    <scope>NUCLEOTIDE SEQUENCE [LARGE SCALE GENOMIC DNA]</scope>
    <source>
        <strain evidence="2 3">NCCP-602</strain>
    </source>
</reference>
<evidence type="ECO:0000313" key="3">
    <source>
        <dbReference type="Proteomes" id="UP001498238"/>
    </source>
</evidence>
<keyword evidence="1" id="KW-0472">Membrane</keyword>
<organism evidence="2 3">
    <name type="scientific">Brevibacterium metallidurans</name>
    <dbReference type="NCBI Taxonomy" id="1482676"/>
    <lineage>
        <taxon>Bacteria</taxon>
        <taxon>Bacillati</taxon>
        <taxon>Actinomycetota</taxon>
        <taxon>Actinomycetes</taxon>
        <taxon>Micrococcales</taxon>
        <taxon>Brevibacteriaceae</taxon>
        <taxon>Brevibacterium</taxon>
    </lineage>
</organism>
<gene>
    <name evidence="2" type="ORF">NCCP602_34860</name>
</gene>
<keyword evidence="1" id="KW-0812">Transmembrane</keyword>
<sequence length="48" mass="5650">MRLDHLLSKEHTNMVPTNEPRAWFGWVAQGWNITYLSLILLVVVRFVP</sequence>
<evidence type="ECO:0000256" key="1">
    <source>
        <dbReference type="SAM" id="Phobius"/>
    </source>
</evidence>
<proteinExistence type="predicted"/>
<dbReference type="Proteomes" id="UP001498238">
    <property type="component" value="Unassembled WGS sequence"/>
</dbReference>
<protein>
    <submittedName>
        <fullName evidence="2">Uncharacterized protein</fullName>
    </submittedName>
</protein>
<dbReference type="EMBL" id="BAAAAF010000054">
    <property type="protein sequence ID" value="GAA0037523.1"/>
    <property type="molecule type" value="Genomic_DNA"/>
</dbReference>
<evidence type="ECO:0000313" key="2">
    <source>
        <dbReference type="EMBL" id="GAA0037523.1"/>
    </source>
</evidence>
<keyword evidence="3" id="KW-1185">Reference proteome</keyword>
<name>A0ABP3CCQ6_9MICO</name>
<comment type="caution">
    <text evidence="2">The sequence shown here is derived from an EMBL/GenBank/DDBJ whole genome shotgun (WGS) entry which is preliminary data.</text>
</comment>
<keyword evidence="1" id="KW-1133">Transmembrane helix</keyword>